<evidence type="ECO:0000313" key="2">
    <source>
        <dbReference type="EMBL" id="SJL16622.1"/>
    </source>
</evidence>
<dbReference type="STRING" id="47428.A0A284S6H6"/>
<evidence type="ECO:0000256" key="1">
    <source>
        <dbReference type="SAM" id="MobiDB-lite"/>
    </source>
</evidence>
<dbReference type="Proteomes" id="UP000219338">
    <property type="component" value="Unassembled WGS sequence"/>
</dbReference>
<organism evidence="2 3">
    <name type="scientific">Armillaria ostoyae</name>
    <name type="common">Armillaria root rot fungus</name>
    <dbReference type="NCBI Taxonomy" id="47428"/>
    <lineage>
        <taxon>Eukaryota</taxon>
        <taxon>Fungi</taxon>
        <taxon>Dikarya</taxon>
        <taxon>Basidiomycota</taxon>
        <taxon>Agaricomycotina</taxon>
        <taxon>Agaricomycetes</taxon>
        <taxon>Agaricomycetidae</taxon>
        <taxon>Agaricales</taxon>
        <taxon>Marasmiineae</taxon>
        <taxon>Physalacriaceae</taxon>
        <taxon>Armillaria</taxon>
    </lineage>
</organism>
<feature type="region of interest" description="Disordered" evidence="1">
    <location>
        <begin position="36"/>
        <end position="73"/>
    </location>
</feature>
<dbReference type="EMBL" id="FUEG01000036">
    <property type="protein sequence ID" value="SJL16622.1"/>
    <property type="molecule type" value="Genomic_DNA"/>
</dbReference>
<proteinExistence type="predicted"/>
<sequence>MSPTKKMYVCSTLSIVASQKRKRATIPATREASHIDSGDVVASRHSVSPVVEESPAKRVKTTAHMSTGGRHPRKELLSPVTITARSPAVPARRRLRRAISFGDLSGEDIDAVVSAECSRASTPVVASTQSQTNSVEDLVDLEAEESDADHWPCDNNKHIPGKLSLCKGLPMMIHLNSATELSITKGQECTVHSWAEAIGSRGQKILETLFMTMSNPPQDVNVPGLPVNIVPLVRTSQAITCYLADDSSININRSQVEIIPNFAMTDYCSQGKTRPINPVDLTNCRSHQSYYTALSRSASAAGTVILPDYTDLRLFTFDPKKIQGGCSGHLRQEFRELEMLDHITQLQYEGNIPVTVYGERRYDLIEHFQKVYGAEFVPPRVERTLRWSAVDPFKPIECSMFEWDVNKFEHAPTGIVKDVVNKALRPNESSRASDMVQGKIGRKVAQRNITPMKVPGKRKGRQSDEGANDLTHTKIKESDSLTSTDRYRSTISSVDQVPAGCLWASNSCPFDSIMFILANVWDRCPIVYNDVFADINAEWFGTLAEALVARREGRYSLEQRNESECHFGKVVQKGVTSISN</sequence>
<gene>
    <name evidence="2" type="ORF">ARMOST_20148</name>
</gene>
<accession>A0A284S6H6</accession>
<dbReference type="AlphaFoldDB" id="A0A284S6H6"/>
<keyword evidence="3" id="KW-1185">Reference proteome</keyword>
<evidence type="ECO:0000313" key="3">
    <source>
        <dbReference type="Proteomes" id="UP000219338"/>
    </source>
</evidence>
<reference evidence="3" key="1">
    <citation type="journal article" date="2017" name="Nat. Ecol. Evol.">
        <title>Genome expansion and lineage-specific genetic innovations in the forest pathogenic fungi Armillaria.</title>
        <authorList>
            <person name="Sipos G."/>
            <person name="Prasanna A.N."/>
            <person name="Walter M.C."/>
            <person name="O'Connor E."/>
            <person name="Balint B."/>
            <person name="Krizsan K."/>
            <person name="Kiss B."/>
            <person name="Hess J."/>
            <person name="Varga T."/>
            <person name="Slot J."/>
            <person name="Riley R."/>
            <person name="Boka B."/>
            <person name="Rigling D."/>
            <person name="Barry K."/>
            <person name="Lee J."/>
            <person name="Mihaltcheva S."/>
            <person name="LaButti K."/>
            <person name="Lipzen A."/>
            <person name="Waldron R."/>
            <person name="Moloney N.M."/>
            <person name="Sperisen C."/>
            <person name="Kredics L."/>
            <person name="Vagvoelgyi C."/>
            <person name="Patrignani A."/>
            <person name="Fitzpatrick D."/>
            <person name="Nagy I."/>
            <person name="Doyle S."/>
            <person name="Anderson J.B."/>
            <person name="Grigoriev I.V."/>
            <person name="Gueldener U."/>
            <person name="Muensterkoetter M."/>
            <person name="Nagy L.G."/>
        </authorList>
    </citation>
    <scope>NUCLEOTIDE SEQUENCE [LARGE SCALE GENOMIC DNA]</scope>
    <source>
        <strain evidence="3">C18/9</strain>
    </source>
</reference>
<dbReference type="OrthoDB" id="3247165at2759"/>
<protein>
    <submittedName>
        <fullName evidence="2">Uncharacterized protein</fullName>
    </submittedName>
</protein>
<feature type="region of interest" description="Disordered" evidence="1">
    <location>
        <begin position="453"/>
        <end position="481"/>
    </location>
</feature>
<name>A0A284S6H6_ARMOS</name>